<dbReference type="RefSeq" id="WP_166740654.1">
    <property type="nucleotide sequence ID" value="NZ_NMUR01000023.1"/>
</dbReference>
<reference evidence="1 2" key="1">
    <citation type="submission" date="2017-08" db="EMBL/GenBank/DDBJ databases">
        <title>Aeromonas veronii bv sobria strain NS22 whole genome sequencing.</title>
        <authorList>
            <person name="Katharios P."/>
            <person name="Ha V.Q."/>
            <person name="Smyrli M."/>
        </authorList>
    </citation>
    <scope>NUCLEOTIDE SEQUENCE [LARGE SCALE GENOMIC DNA]</scope>
    <source>
        <strain evidence="1 2">NS22</strain>
    </source>
</reference>
<dbReference type="Proteomes" id="UP000323129">
    <property type="component" value="Unassembled WGS sequence"/>
</dbReference>
<evidence type="ECO:0008006" key="3">
    <source>
        <dbReference type="Google" id="ProtNLM"/>
    </source>
</evidence>
<organism evidence="1 2">
    <name type="scientific">Aeromonas veronii</name>
    <dbReference type="NCBI Taxonomy" id="654"/>
    <lineage>
        <taxon>Bacteria</taxon>
        <taxon>Pseudomonadati</taxon>
        <taxon>Pseudomonadota</taxon>
        <taxon>Gammaproteobacteria</taxon>
        <taxon>Aeromonadales</taxon>
        <taxon>Aeromonadaceae</taxon>
        <taxon>Aeromonas</taxon>
    </lineage>
</organism>
<keyword evidence="2" id="KW-1185">Reference proteome</keyword>
<protein>
    <recommendedName>
        <fullName evidence="3">DUF4880 domain-containing protein</fullName>
    </recommendedName>
</protein>
<evidence type="ECO:0000313" key="1">
    <source>
        <dbReference type="EMBL" id="TYD47457.1"/>
    </source>
</evidence>
<proteinExistence type="predicted"/>
<accession>A0ABY3MQD1</accession>
<comment type="caution">
    <text evidence="1">The sequence shown here is derived from an EMBL/GenBank/DDBJ whole genome shotgun (WGS) entry which is preliminary data.</text>
</comment>
<sequence length="58" mass="6939">MKQYQNWLAHYLVCRRDGDHAMAADLAHSISQFWQARDNAPEQKKWEQVWESHLGQVE</sequence>
<dbReference type="EMBL" id="NQMC01000007">
    <property type="protein sequence ID" value="TYD47457.1"/>
    <property type="molecule type" value="Genomic_DNA"/>
</dbReference>
<evidence type="ECO:0000313" key="2">
    <source>
        <dbReference type="Proteomes" id="UP000323129"/>
    </source>
</evidence>
<gene>
    <name evidence="1" type="ORF">CJF24_03740</name>
</gene>
<name>A0ABY3MQD1_AERVE</name>